<dbReference type="KEGG" id="trb:HB776_30555"/>
<protein>
    <submittedName>
        <fullName evidence="1">Uncharacterized protein</fullName>
    </submittedName>
</protein>
<organism evidence="1 2">
    <name type="scientific">Tardiphaga robiniae</name>
    <dbReference type="NCBI Taxonomy" id="943830"/>
    <lineage>
        <taxon>Bacteria</taxon>
        <taxon>Pseudomonadati</taxon>
        <taxon>Pseudomonadota</taxon>
        <taxon>Alphaproteobacteria</taxon>
        <taxon>Hyphomicrobiales</taxon>
        <taxon>Nitrobacteraceae</taxon>
        <taxon>Tardiphaga</taxon>
    </lineage>
</organism>
<evidence type="ECO:0000313" key="1">
    <source>
        <dbReference type="EMBL" id="QND75076.1"/>
    </source>
</evidence>
<accession>A0A7G6U7U4</accession>
<reference evidence="2" key="1">
    <citation type="journal article" date="2020" name="Mol. Plant Microbe">
        <title>Rhizobial microsymbionts of the narrowly endemic Oxytropis species growing in Kamchatka are characterized by significant genetic diversity and possess a set of genes that are associated with T3SS and T6SS secretion systems and can affect the development of symbiosis.</title>
        <authorList>
            <person name="Safronova V."/>
            <person name="Guro P."/>
            <person name="Sazanova A."/>
            <person name="Kuznetsova I."/>
            <person name="Belimov A."/>
            <person name="Yakubov V."/>
            <person name="Chirak E."/>
            <person name="Afonin A."/>
            <person name="Gogolev Y."/>
            <person name="Andronov E."/>
            <person name="Tikhonovich I."/>
        </authorList>
    </citation>
    <scope>NUCLEOTIDE SEQUENCE [LARGE SCALE GENOMIC DNA]</scope>
    <source>
        <strain evidence="2">581</strain>
    </source>
</reference>
<dbReference type="RefSeq" id="WP_184513934.1">
    <property type="nucleotide sequence ID" value="NZ_CP050292.1"/>
</dbReference>
<evidence type="ECO:0000313" key="2">
    <source>
        <dbReference type="Proteomes" id="UP000515291"/>
    </source>
</evidence>
<dbReference type="AlphaFoldDB" id="A0A7G6U7U4"/>
<dbReference type="EMBL" id="CP050292">
    <property type="protein sequence ID" value="QND75076.1"/>
    <property type="molecule type" value="Genomic_DNA"/>
</dbReference>
<proteinExistence type="predicted"/>
<name>A0A7G6U7U4_9BRAD</name>
<gene>
    <name evidence="1" type="ORF">HB776_30555</name>
</gene>
<sequence length="109" mass="12180">MAWKTFVDPLAMIPRRRVVTSSLIYGLSLTIRLTTSTGEEAEKPAQTAQDSTPSLSIIVSDDIQALNDRPLTFAQPIIFHRDRPLVPRICRAECERPMQLASMLDCTPP</sequence>
<dbReference type="Proteomes" id="UP000515291">
    <property type="component" value="Chromosome"/>
</dbReference>